<feature type="compositionally biased region" description="Basic and acidic residues" evidence="10">
    <location>
        <begin position="205"/>
        <end position="214"/>
    </location>
</feature>
<evidence type="ECO:0000256" key="10">
    <source>
        <dbReference type="SAM" id="MobiDB-lite"/>
    </source>
</evidence>
<protein>
    <recommendedName>
        <fullName evidence="12">Thioredoxin domain-containing protein</fullName>
    </recommendedName>
</protein>
<dbReference type="KEGG" id="schv:BRCON_1220"/>
<evidence type="ECO:0000256" key="8">
    <source>
        <dbReference type="ARBA" id="ARBA00023157"/>
    </source>
</evidence>
<comment type="subcellular location">
    <subcellularLocation>
        <location evidence="1">Membrane</location>
        <topology evidence="1">Multi-pass membrane protein</topology>
    </subcellularLocation>
</comment>
<comment type="similarity">
    <text evidence="2">Belongs to the VKOR family.</text>
</comment>
<proteinExistence type="inferred from homology"/>
<keyword evidence="7 11" id="KW-0472">Membrane</keyword>
<dbReference type="GO" id="GO:0016491">
    <property type="term" value="F:oxidoreductase activity"/>
    <property type="evidence" value="ECO:0007669"/>
    <property type="project" value="UniProtKB-KW"/>
</dbReference>
<evidence type="ECO:0000256" key="5">
    <source>
        <dbReference type="ARBA" id="ARBA00022989"/>
    </source>
</evidence>
<dbReference type="Gene3D" id="1.20.1440.130">
    <property type="entry name" value="VKOR domain"/>
    <property type="match status" value="1"/>
</dbReference>
<dbReference type="SUPFAM" id="SSF52833">
    <property type="entry name" value="Thioredoxin-like"/>
    <property type="match status" value="1"/>
</dbReference>
<evidence type="ECO:0000256" key="9">
    <source>
        <dbReference type="ARBA" id="ARBA00023284"/>
    </source>
</evidence>
<feature type="transmembrane region" description="Helical" evidence="11">
    <location>
        <begin position="64"/>
        <end position="84"/>
    </location>
</feature>
<evidence type="ECO:0000313" key="13">
    <source>
        <dbReference type="EMBL" id="AXA35997.1"/>
    </source>
</evidence>
<keyword evidence="9" id="KW-0676">Redox-active center</keyword>
<dbReference type="InterPro" id="IPR038354">
    <property type="entry name" value="VKOR_sf"/>
</dbReference>
<dbReference type="InterPro" id="IPR013766">
    <property type="entry name" value="Thioredoxin_domain"/>
</dbReference>
<keyword evidence="4" id="KW-0874">Quinone</keyword>
<dbReference type="PROSITE" id="PS51352">
    <property type="entry name" value="THIOREDOXIN_2"/>
    <property type="match status" value="1"/>
</dbReference>
<accession>A0A2Z4Y457</accession>
<evidence type="ECO:0000313" key="14">
    <source>
        <dbReference type="Proteomes" id="UP000262583"/>
    </source>
</evidence>
<dbReference type="InterPro" id="IPR036249">
    <property type="entry name" value="Thioredoxin-like_sf"/>
</dbReference>
<keyword evidence="3 11" id="KW-0812">Transmembrane</keyword>
<evidence type="ECO:0000256" key="3">
    <source>
        <dbReference type="ARBA" id="ARBA00022692"/>
    </source>
</evidence>
<dbReference type="SMART" id="SM00756">
    <property type="entry name" value="VKc"/>
    <property type="match status" value="1"/>
</dbReference>
<keyword evidence="8" id="KW-1015">Disulfide bond</keyword>
<evidence type="ECO:0000256" key="1">
    <source>
        <dbReference type="ARBA" id="ARBA00004141"/>
    </source>
</evidence>
<dbReference type="Gene3D" id="3.40.30.10">
    <property type="entry name" value="Glutaredoxin"/>
    <property type="match status" value="1"/>
</dbReference>
<dbReference type="Pfam" id="PF07884">
    <property type="entry name" value="VKOR"/>
    <property type="match status" value="1"/>
</dbReference>
<feature type="transmembrane region" description="Helical" evidence="11">
    <location>
        <begin position="155"/>
        <end position="177"/>
    </location>
</feature>
<evidence type="ECO:0000259" key="12">
    <source>
        <dbReference type="PROSITE" id="PS51352"/>
    </source>
</evidence>
<organism evidence="13 14">
    <name type="scientific">Sumerlaea chitinivorans</name>
    <dbReference type="NCBI Taxonomy" id="2250252"/>
    <lineage>
        <taxon>Bacteria</taxon>
        <taxon>Candidatus Sumerlaeota</taxon>
        <taxon>Candidatus Sumerlaeia</taxon>
        <taxon>Candidatus Sumerlaeales</taxon>
        <taxon>Candidatus Sumerlaeaceae</taxon>
        <taxon>Candidatus Sumerlaea</taxon>
    </lineage>
</organism>
<feature type="transmembrane region" description="Helical" evidence="11">
    <location>
        <begin position="12"/>
        <end position="36"/>
    </location>
</feature>
<dbReference type="EMBL" id="CP030759">
    <property type="protein sequence ID" value="AXA35997.1"/>
    <property type="molecule type" value="Genomic_DNA"/>
</dbReference>
<evidence type="ECO:0000256" key="6">
    <source>
        <dbReference type="ARBA" id="ARBA00023002"/>
    </source>
</evidence>
<name>A0A2Z4Y457_SUMC1</name>
<sequence length="356" mass="39910">MARRSIKWNRWFTIAAEVAGLAISFYLLLISMRVLYPEQVPCPRSKWFHCQSVLRGEWSHVGPFPVAGLGVVYFLIQLALSIALNKFRRGWAWLKLLVVFCGLLFVAWLRAVEFVWLKGICPWCWAVAGCVLMEAIFVYPLGVPPFPKLRLPGRIGAVVGVVVVLIAICTGGAWWLLQREKEALRRELAVAQATPSPTPTPQRTPKIENPRERPSPTPRPNPSRSNPPQQGSVEDGVLPTQEVKLLAKHGWTVVASTESVDNYLGKEEPVLLLVFDPQCEECQAFIRGGLETDELAKLPVRLIAVEQSSFYGPLSREVKNVPTLMLVDQDRKIRFKHEGRMSTSALLREIEKALGS</sequence>
<reference evidence="13 14" key="1">
    <citation type="submission" date="2018-05" db="EMBL/GenBank/DDBJ databases">
        <title>A metagenomic window into the 2 km-deep terrestrial subsurface aquifer revealed taxonomically and functionally diverse microbial community comprising novel uncultured bacterial lineages.</title>
        <authorList>
            <person name="Kadnikov V.V."/>
            <person name="Mardanov A.V."/>
            <person name="Beletsky A.V."/>
            <person name="Banks D."/>
            <person name="Pimenov N.V."/>
            <person name="Frank Y.A."/>
            <person name="Karnachuk O.V."/>
            <person name="Ravin N.V."/>
        </authorList>
    </citation>
    <scope>NUCLEOTIDE SEQUENCE [LARGE SCALE GENOMIC DNA]</scope>
    <source>
        <strain evidence="13">BY</strain>
    </source>
</reference>
<dbReference type="AlphaFoldDB" id="A0A2Z4Y457"/>
<dbReference type="GO" id="GO:0048038">
    <property type="term" value="F:quinone binding"/>
    <property type="evidence" value="ECO:0007669"/>
    <property type="project" value="UniProtKB-KW"/>
</dbReference>
<feature type="transmembrane region" description="Helical" evidence="11">
    <location>
        <begin position="123"/>
        <end position="143"/>
    </location>
</feature>
<evidence type="ECO:0000256" key="11">
    <source>
        <dbReference type="SAM" id="Phobius"/>
    </source>
</evidence>
<keyword evidence="6" id="KW-0560">Oxidoreductase</keyword>
<feature type="domain" description="Thioredoxin" evidence="12">
    <location>
        <begin position="215"/>
        <end position="355"/>
    </location>
</feature>
<feature type="transmembrane region" description="Helical" evidence="11">
    <location>
        <begin position="96"/>
        <end position="117"/>
    </location>
</feature>
<dbReference type="GO" id="GO:0016020">
    <property type="term" value="C:membrane"/>
    <property type="evidence" value="ECO:0007669"/>
    <property type="project" value="UniProtKB-SubCell"/>
</dbReference>
<feature type="region of interest" description="Disordered" evidence="10">
    <location>
        <begin position="189"/>
        <end position="235"/>
    </location>
</feature>
<evidence type="ECO:0000256" key="7">
    <source>
        <dbReference type="ARBA" id="ARBA00023136"/>
    </source>
</evidence>
<evidence type="ECO:0000256" key="2">
    <source>
        <dbReference type="ARBA" id="ARBA00006214"/>
    </source>
</evidence>
<gene>
    <name evidence="13" type="ORF">BRCON_1220</name>
</gene>
<evidence type="ECO:0000256" key="4">
    <source>
        <dbReference type="ARBA" id="ARBA00022719"/>
    </source>
</evidence>
<dbReference type="CDD" id="cd12918">
    <property type="entry name" value="VKOR_arc"/>
    <property type="match status" value="1"/>
</dbReference>
<dbReference type="InterPro" id="IPR012932">
    <property type="entry name" value="VKOR"/>
</dbReference>
<keyword evidence="5 11" id="KW-1133">Transmembrane helix</keyword>
<dbReference type="Proteomes" id="UP000262583">
    <property type="component" value="Chromosome"/>
</dbReference>